<evidence type="ECO:0000313" key="2">
    <source>
        <dbReference type="Proteomes" id="UP000276103"/>
    </source>
</evidence>
<dbReference type="SUPFAM" id="SSF88723">
    <property type="entry name" value="PIN domain-like"/>
    <property type="match status" value="1"/>
</dbReference>
<keyword evidence="2" id="KW-1185">Reference proteome</keyword>
<evidence type="ECO:0008006" key="3">
    <source>
        <dbReference type="Google" id="ProtNLM"/>
    </source>
</evidence>
<name>A0A3S1AAD3_ANAVA</name>
<comment type="caution">
    <text evidence="1">The sequence shown here is derived from an EMBL/GenBank/DDBJ whole genome shotgun (WGS) entry which is preliminary data.</text>
</comment>
<dbReference type="EMBL" id="RSCM01000006">
    <property type="protein sequence ID" value="RUS96878.1"/>
    <property type="molecule type" value="Genomic_DNA"/>
</dbReference>
<dbReference type="AlphaFoldDB" id="A0A3S1AAD3"/>
<reference evidence="1 2" key="1">
    <citation type="journal article" date="2019" name="Genome Biol. Evol.">
        <title>Day and night: Metabolic profiles and evolutionary relationships of six axenic non-marine cyanobacteria.</title>
        <authorList>
            <person name="Will S.E."/>
            <person name="Henke P."/>
            <person name="Boedeker C."/>
            <person name="Huang S."/>
            <person name="Brinkmann H."/>
            <person name="Rohde M."/>
            <person name="Jarek M."/>
            <person name="Friedl T."/>
            <person name="Seufert S."/>
            <person name="Schumacher M."/>
            <person name="Overmann J."/>
            <person name="Neumann-Schaal M."/>
            <person name="Petersen J."/>
        </authorList>
    </citation>
    <scope>NUCLEOTIDE SEQUENCE [LARGE SCALE GENOMIC DNA]</scope>
    <source>
        <strain evidence="1 2">SAG 1403-4b</strain>
    </source>
</reference>
<dbReference type="RefSeq" id="WP_127054065.1">
    <property type="nucleotide sequence ID" value="NZ_RSCM01000006.1"/>
</dbReference>
<dbReference type="Gene3D" id="3.40.50.1010">
    <property type="entry name" value="5'-nuclease"/>
    <property type="match status" value="1"/>
</dbReference>
<dbReference type="InterPro" id="IPR029060">
    <property type="entry name" value="PIN-like_dom_sf"/>
</dbReference>
<sequence length="156" mass="17858">MNKPLTLYMDSCCFCRLLDDPIQYRIRLETEAVVSILEYCDHGDLVLVNSDALEFELQKIPDTGHRDQILAFLGAANIFIESNENIESRAENLCKLGFTFYDSLHLAFAEAAEVTIFLTTDDRLLRKARSSVNDVKIRVANPVNWLMENQELIQEV</sequence>
<protein>
    <recommendedName>
        <fullName evidence="3">PIN domain-containing protein</fullName>
    </recommendedName>
</protein>
<evidence type="ECO:0000313" key="1">
    <source>
        <dbReference type="EMBL" id="RUS96878.1"/>
    </source>
</evidence>
<dbReference type="OrthoDB" id="5624224at2"/>
<accession>A0A3S1AAD3</accession>
<organism evidence="1 2">
    <name type="scientific">Trichormus variabilis SAG 1403-4b</name>
    <dbReference type="NCBI Taxonomy" id="447716"/>
    <lineage>
        <taxon>Bacteria</taxon>
        <taxon>Bacillati</taxon>
        <taxon>Cyanobacteriota</taxon>
        <taxon>Cyanophyceae</taxon>
        <taxon>Nostocales</taxon>
        <taxon>Nostocaceae</taxon>
        <taxon>Trichormus</taxon>
    </lineage>
</organism>
<proteinExistence type="predicted"/>
<gene>
    <name evidence="1" type="ORF">DSM107003_22840</name>
</gene>
<dbReference type="Proteomes" id="UP000276103">
    <property type="component" value="Unassembled WGS sequence"/>
</dbReference>